<dbReference type="EMBL" id="JAMKFB020000019">
    <property type="protein sequence ID" value="KAL0165494.1"/>
    <property type="molecule type" value="Genomic_DNA"/>
</dbReference>
<keyword evidence="2" id="KW-1185">Reference proteome</keyword>
<comment type="caution">
    <text evidence="1">The sequence shown here is derived from an EMBL/GenBank/DDBJ whole genome shotgun (WGS) entry which is preliminary data.</text>
</comment>
<sequence>PILYPAWTGGSVHVCTARFSSVRGVLRASSSTLSHLHCTPSGSTVCVTST</sequence>
<dbReference type="AlphaFoldDB" id="A0ABD0NUC7"/>
<protein>
    <submittedName>
        <fullName evidence="1">Uncharacterized protein</fullName>
    </submittedName>
</protein>
<evidence type="ECO:0000313" key="2">
    <source>
        <dbReference type="Proteomes" id="UP001529510"/>
    </source>
</evidence>
<accession>A0ABD0NUC7</accession>
<reference evidence="1 2" key="1">
    <citation type="submission" date="2024-05" db="EMBL/GenBank/DDBJ databases">
        <title>Genome sequencing and assembly of Indian major carp, Cirrhinus mrigala (Hamilton, 1822).</title>
        <authorList>
            <person name="Mohindra V."/>
            <person name="Chowdhury L.M."/>
            <person name="Lal K."/>
            <person name="Jena J.K."/>
        </authorList>
    </citation>
    <scope>NUCLEOTIDE SEQUENCE [LARGE SCALE GENOMIC DNA]</scope>
    <source>
        <strain evidence="1">CM1030</strain>
        <tissue evidence="1">Blood</tissue>
    </source>
</reference>
<dbReference type="Proteomes" id="UP001529510">
    <property type="component" value="Unassembled WGS sequence"/>
</dbReference>
<proteinExistence type="predicted"/>
<feature type="non-terminal residue" evidence="1">
    <location>
        <position position="1"/>
    </location>
</feature>
<organism evidence="1 2">
    <name type="scientific">Cirrhinus mrigala</name>
    <name type="common">Mrigala</name>
    <dbReference type="NCBI Taxonomy" id="683832"/>
    <lineage>
        <taxon>Eukaryota</taxon>
        <taxon>Metazoa</taxon>
        <taxon>Chordata</taxon>
        <taxon>Craniata</taxon>
        <taxon>Vertebrata</taxon>
        <taxon>Euteleostomi</taxon>
        <taxon>Actinopterygii</taxon>
        <taxon>Neopterygii</taxon>
        <taxon>Teleostei</taxon>
        <taxon>Ostariophysi</taxon>
        <taxon>Cypriniformes</taxon>
        <taxon>Cyprinidae</taxon>
        <taxon>Labeoninae</taxon>
        <taxon>Labeonini</taxon>
        <taxon>Cirrhinus</taxon>
    </lineage>
</organism>
<name>A0ABD0NUC7_CIRMR</name>
<gene>
    <name evidence="1" type="ORF">M9458_037338</name>
</gene>
<feature type="non-terminal residue" evidence="1">
    <location>
        <position position="50"/>
    </location>
</feature>
<evidence type="ECO:0000313" key="1">
    <source>
        <dbReference type="EMBL" id="KAL0165494.1"/>
    </source>
</evidence>